<organism evidence="2 3">
    <name type="scientific">Microbispora triticiradicis</name>
    <dbReference type="NCBI Taxonomy" id="2200763"/>
    <lineage>
        <taxon>Bacteria</taxon>
        <taxon>Bacillati</taxon>
        <taxon>Actinomycetota</taxon>
        <taxon>Actinomycetes</taxon>
        <taxon>Streptosporangiales</taxon>
        <taxon>Streptosporangiaceae</taxon>
        <taxon>Microbispora</taxon>
    </lineage>
</organism>
<sequence>MKSPHRAVRLALGLTTGLALTLAGAPPASAATWTLNDIHQQTCVTSRYGHPGTYFLAQVTGTWSANITLGLSDLPSGSTVMGGLIGGPGSNSDPTLVNGFVGVSIAPAPVGTYTAHLVASDGTVTQTNPITIHVKDSCP</sequence>
<dbReference type="OrthoDB" id="3392559at2"/>
<gene>
    <name evidence="2" type="ORF">FED44_07440</name>
</gene>
<dbReference type="Proteomes" id="UP000309033">
    <property type="component" value="Unassembled WGS sequence"/>
</dbReference>
<feature type="chain" id="PRO_5024310197" evidence="1">
    <location>
        <begin position="31"/>
        <end position="139"/>
    </location>
</feature>
<reference evidence="2" key="1">
    <citation type="submission" date="2019-05" db="EMBL/GenBank/DDBJ databases">
        <title>Isolation, diversity and antifungal activity of Actinobacteria from wheat.</title>
        <authorList>
            <person name="Yu B."/>
        </authorList>
    </citation>
    <scope>NUCLEOTIDE SEQUENCE [LARGE SCALE GENOMIC DNA]</scope>
    <source>
        <strain evidence="2">NEAU-HEGS1-5</strain>
    </source>
</reference>
<keyword evidence="1" id="KW-0732">Signal</keyword>
<keyword evidence="3" id="KW-1185">Reference proteome</keyword>
<dbReference type="EMBL" id="VANP01000002">
    <property type="protein sequence ID" value="TLP64033.1"/>
    <property type="molecule type" value="Genomic_DNA"/>
</dbReference>
<dbReference type="Pfam" id="PF19410">
    <property type="entry name" value="DUF5980"/>
    <property type="match status" value="1"/>
</dbReference>
<protein>
    <submittedName>
        <fullName evidence="2">Uncharacterized protein</fullName>
    </submittedName>
</protein>
<dbReference type="AlphaFoldDB" id="A0A5R8ZDZ7"/>
<dbReference type="InterPro" id="IPR046023">
    <property type="entry name" value="DUF5980"/>
</dbReference>
<evidence type="ECO:0000313" key="2">
    <source>
        <dbReference type="EMBL" id="TLP64033.1"/>
    </source>
</evidence>
<evidence type="ECO:0000256" key="1">
    <source>
        <dbReference type="SAM" id="SignalP"/>
    </source>
</evidence>
<feature type="signal peptide" evidence="1">
    <location>
        <begin position="1"/>
        <end position="30"/>
    </location>
</feature>
<proteinExistence type="predicted"/>
<name>A0A5R8ZDZ7_9ACTN</name>
<comment type="caution">
    <text evidence="2">The sequence shown here is derived from an EMBL/GenBank/DDBJ whole genome shotgun (WGS) entry which is preliminary data.</text>
</comment>
<evidence type="ECO:0000313" key="3">
    <source>
        <dbReference type="Proteomes" id="UP000309033"/>
    </source>
</evidence>
<accession>A0A5R8ZDZ7</accession>